<dbReference type="GO" id="GO:0008270">
    <property type="term" value="F:zinc ion binding"/>
    <property type="evidence" value="ECO:0007669"/>
    <property type="project" value="UniProtKB-KW"/>
</dbReference>
<protein>
    <recommendedName>
        <fullName evidence="1">RNA-directed DNA polymerase</fullName>
        <ecNumber evidence="1">2.7.7.49</ecNumber>
    </recommendedName>
</protein>
<evidence type="ECO:0000259" key="16">
    <source>
        <dbReference type="PROSITE" id="PS50158"/>
    </source>
</evidence>
<dbReference type="SUPFAM" id="SSF56672">
    <property type="entry name" value="DNA/RNA polymerases"/>
    <property type="match status" value="1"/>
</dbReference>
<keyword evidence="5" id="KW-0540">Nuclease</keyword>
<dbReference type="InterPro" id="IPR021109">
    <property type="entry name" value="Peptidase_aspartic_dom_sf"/>
</dbReference>
<dbReference type="InterPro" id="IPR043128">
    <property type="entry name" value="Rev_trsase/Diguanyl_cyclase"/>
</dbReference>
<proteinExistence type="predicted"/>
<dbReference type="CDD" id="cd01647">
    <property type="entry name" value="RT_LTR"/>
    <property type="match status" value="1"/>
</dbReference>
<evidence type="ECO:0000256" key="13">
    <source>
        <dbReference type="PROSITE-ProRule" id="PRU00047"/>
    </source>
</evidence>
<sequence>MSLSVRNSGSEASTSTSTSTVPSQRDQIRDYRNAQRLRHTAERATRRLFPGRFNRTLESQLNPEAEIRLSQQRRAAMVPAEVLYNTSPSTRNQKVYQHYSEERILCTGHNQQLNLPFINEVSYRALRESGQQHIHIGLIMIRVHPLHRRNTGTTALIVPRDTRWNDDRSIIGTMEVDLSAGSQIVYIAPNMMLSVEDFFRNIQLAIQTQGYENWNSAESNLLISRALIGRLTNDSFTGFQYNISNVAEYLHSQGIQAIEGQAHPRSLGNRWILQAPAPPRSLVPQNVETTTLLDGNVSLRFSNYHQAPLNSTAQDSSHPDIDEDENQFIGFLFDGEEELEYPSFAPIHDEAIFIIINGEEIPDEFVTSFCSNLSSPTETTTSSPISETVFNLEDQLGELDYPTLISMEKQLVQSSVTSAYNPPTEPLMGQIYYPPAAEARPQAETSSSTSERFKNFRAKPYSTPHIFLPPAYNQQGAILILPDDIGLYEDTISRWESITLNMMNEKIWPSNEAKAKYMENLLGEMEKKTWIQWRTTYVSEYNALVQQADETQNLLSQVRRIFLLQDPFQGSTAEQDQAYNDLERLTCDNIKDLIPYLVQFRNLAAKSGRLFLGPELSEKLFRKMPALIGKEIEAAFIQKHGNANVTVMPRIHFTYHYLSELCKKAALQRSLKDLSFCNQIPIPGYYSKGSKKYGLRKARTYKGKPHQSHVRVFKKAKYQRTKKCKCFICGEPGHFARECKKQRGNIVRATVHQELAMPDNFDVVSVDADESDSSGIYSFSENEAPLQEFNSIIHDENIFLLYPDIEEDFSDDEYQEPEEDLEDYFNRTDPHRNDHLFTWHQGDNIEFGLPIIDQVITPDTELTEEPEESDQDRDEEPPSRVDNYLQNLLADLRNDLRELEEGFEQLEESLDQESNKENQDPNQPSASEENDEMVNMIQSKSAYLPQVFIGDEKLKCDHSWTQDSDISYDRHKCHTCKRDTQKGYRLECQKCSFLVCSLCTIPYLGITMQFRQKQKQPENPQLIRELMEHAIFLEEKCRNQESLSEQTIERIVSSEKQVKFQGILPTKKSDKSAGYDLASTVDIEIPPGKCTVIPTGTFLQMPDNMYGRIVERYSLAIRGITVQSGVIDPDYTGEIQIILFNHNLDTPFLIKKTARLAQLIFEKFYSPVFVKEPFITPGSSSIIGNKGIHIQEPSENIQVISEVVANQVAKTSVLGRLYSIQVVIHIPPNTEFSTTAIIDTGATVCCISKNIAPTDAIEELSYKVNISGISSKQQIQHKLKRGTLEIASNKYALPLCYVIDLNDNEGFSMILGCNFFKHMGGGMRFEGPHVTFYKGITTLSTSYANTGIDTIENIASISSPLSFKDRFSPLINELKAAGYIGEDPMKHWSKNKVTCKLDLKNTEITIQDKPLRHVTPALEQSFGRHVDALLKLKVIQPSKSRHRTMAFIVNSGTTVTADGKEVKGKERMVFNYKALNDNTYKDQYSLPNIQLILKKVINSNIYSKFDLKSGFHQVAMAPESVEWTAFHVPQGLFEWLAMPFGIKNAPAIFQRKMDSVFKGCEKFLAVYIDDILVFSNNEEDHAKHLTIMLQLCKEHGLVLSPTKMNIAVKEVNFLGATIGSRKVKLQENIIKKILDFNEENLQSKKGLRSFLGILNYARNHIPNLGKIAGPLYSKTSVYGDIRFSASDWKLIREIKAIVEKLPPLDYPPEQAYIIIESDGCMDGWGAICKWKLAEYDPKSSEQICAYASGKFSPIKSTIDAEITAAMEGLEAFKIHYLDKSKITLRTDCQAIISFCNKTSVNKPSRVRWLKFIDYITNTGIDVKFEHIDAKNNVLADTLSRLVMTMQDLPWLDDPHQEQSVALMKEIEDAPLTIKQRSLTCLQRLICRSLIEEATEEEAINYLTDDDEAPTMSLEDFNKQRSMAHNDLLQKFQATLQQMTELEEALQERTLTCQRFATRDNYWGDWLPEIRKDLHQMQEAKNTVQKIRDKLHRI</sequence>
<dbReference type="Gene3D" id="4.10.60.10">
    <property type="entry name" value="Zinc finger, CCHC-type"/>
    <property type="match status" value="1"/>
</dbReference>
<dbReference type="InterPro" id="IPR033704">
    <property type="entry name" value="dUTPase_trimeric"/>
</dbReference>
<dbReference type="Gene3D" id="3.30.70.270">
    <property type="match status" value="2"/>
</dbReference>
<keyword evidence="13" id="KW-0479">Metal-binding</keyword>
<evidence type="ECO:0000256" key="4">
    <source>
        <dbReference type="ARBA" id="ARBA00022695"/>
    </source>
</evidence>
<evidence type="ECO:0000256" key="9">
    <source>
        <dbReference type="ARBA" id="ARBA00022842"/>
    </source>
</evidence>
<keyword evidence="4" id="KW-0548">Nucleotidyltransferase</keyword>
<keyword evidence="13" id="KW-0862">Zinc</keyword>
<dbReference type="InterPro" id="IPR036875">
    <property type="entry name" value="Znf_CCHC_sf"/>
</dbReference>
<dbReference type="Gene3D" id="3.10.10.10">
    <property type="entry name" value="HIV Type 1 Reverse Transcriptase, subunit A, domain 1"/>
    <property type="match status" value="1"/>
</dbReference>
<evidence type="ECO:0000256" key="10">
    <source>
        <dbReference type="ARBA" id="ARBA00022918"/>
    </source>
</evidence>
<keyword evidence="14" id="KW-0175">Coiled coil</keyword>
<keyword evidence="2" id="KW-0645">Protease</keyword>
<dbReference type="InterPro" id="IPR036157">
    <property type="entry name" value="dUTPase-like_sf"/>
</dbReference>
<keyword evidence="10" id="KW-0695">RNA-directed DNA polymerase</keyword>
<keyword evidence="8" id="KW-0378">Hydrolase</keyword>
<dbReference type="Gene3D" id="3.30.420.10">
    <property type="entry name" value="Ribonuclease H-like superfamily/Ribonuclease H"/>
    <property type="match status" value="1"/>
</dbReference>
<dbReference type="Pfam" id="PF17917">
    <property type="entry name" value="RT_RNaseH"/>
    <property type="match status" value="1"/>
</dbReference>
<keyword evidence="6" id="KW-0064">Aspartyl protease</keyword>
<evidence type="ECO:0000256" key="5">
    <source>
        <dbReference type="ARBA" id="ARBA00022722"/>
    </source>
</evidence>
<evidence type="ECO:0000256" key="3">
    <source>
        <dbReference type="ARBA" id="ARBA00022679"/>
    </source>
</evidence>
<evidence type="ECO:0000256" key="14">
    <source>
        <dbReference type="SAM" id="Coils"/>
    </source>
</evidence>
<dbReference type="Pfam" id="PF00098">
    <property type="entry name" value="zf-CCHC"/>
    <property type="match status" value="1"/>
</dbReference>
<dbReference type="InterPro" id="IPR043502">
    <property type="entry name" value="DNA/RNA_pol_sf"/>
</dbReference>
<dbReference type="PANTHER" id="PTHR33064">
    <property type="entry name" value="POL PROTEIN"/>
    <property type="match status" value="1"/>
</dbReference>
<dbReference type="Gene3D" id="2.40.70.10">
    <property type="entry name" value="Acid Proteases"/>
    <property type="match status" value="1"/>
</dbReference>
<dbReference type="InterPro" id="IPR029054">
    <property type="entry name" value="dUTPase-like"/>
</dbReference>
<keyword evidence="12" id="KW-0233">DNA recombination</keyword>
<dbReference type="PANTHER" id="PTHR33064:SF37">
    <property type="entry name" value="RIBONUCLEASE H"/>
    <property type="match status" value="1"/>
</dbReference>
<reference evidence="19" key="1">
    <citation type="journal article" date="2018" name="Plant Pathol.">
        <title>Identification and molecular characterization of Taro bacilliform virus and Taro bacilliform CH virus from East Africa.</title>
        <authorList>
            <person name="Kidanemariam D.B."/>
            <person name="Sukal A.C."/>
            <person name="Abraham A.D."/>
            <person name="Stomeo F."/>
            <person name="Dale J.L."/>
            <person name="James A.P."/>
            <person name="Harding R.M."/>
        </authorList>
    </citation>
    <scope>NUCLEOTIDE SEQUENCE</scope>
    <source>
        <strain evidence="19">Tz17</strain>
    </source>
</reference>
<accession>A0A384ZCU4</accession>
<keyword evidence="13" id="KW-0863">Zinc-finger</keyword>
<feature type="coiled-coil region" evidence="14">
    <location>
        <begin position="1924"/>
        <end position="1989"/>
    </location>
</feature>
<dbReference type="Pfam" id="PF00692">
    <property type="entry name" value="dUTPase"/>
    <property type="match status" value="1"/>
</dbReference>
<keyword evidence="3" id="KW-0808">Transferase</keyword>
<evidence type="ECO:0000259" key="18">
    <source>
        <dbReference type="PROSITE" id="PS50879"/>
    </source>
</evidence>
<feature type="compositionally biased region" description="Acidic residues" evidence="15">
    <location>
        <begin position="861"/>
        <end position="875"/>
    </location>
</feature>
<dbReference type="InterPro" id="IPR001878">
    <property type="entry name" value="Znf_CCHC"/>
</dbReference>
<keyword evidence="9" id="KW-0460">Magnesium</keyword>
<dbReference type="InterPro" id="IPR000477">
    <property type="entry name" value="RT_dom"/>
</dbReference>
<evidence type="ECO:0000256" key="11">
    <source>
        <dbReference type="ARBA" id="ARBA00023125"/>
    </source>
</evidence>
<dbReference type="InterPro" id="IPR002156">
    <property type="entry name" value="RNaseH_domain"/>
</dbReference>
<evidence type="ECO:0000256" key="2">
    <source>
        <dbReference type="ARBA" id="ARBA00022670"/>
    </source>
</evidence>
<keyword evidence="7" id="KW-0255">Endonuclease</keyword>
<evidence type="ECO:0000256" key="7">
    <source>
        <dbReference type="ARBA" id="ARBA00022759"/>
    </source>
</evidence>
<dbReference type="PROSITE" id="PS50878">
    <property type="entry name" value="RT_POL"/>
    <property type="match status" value="1"/>
</dbReference>
<dbReference type="GO" id="GO:0006508">
    <property type="term" value="P:proteolysis"/>
    <property type="evidence" value="ECO:0007669"/>
    <property type="project" value="UniProtKB-KW"/>
</dbReference>
<dbReference type="GO" id="GO:0003964">
    <property type="term" value="F:RNA-directed DNA polymerase activity"/>
    <property type="evidence" value="ECO:0007669"/>
    <property type="project" value="UniProtKB-KW"/>
</dbReference>
<dbReference type="CDD" id="cd07557">
    <property type="entry name" value="trimeric_dUTPase"/>
    <property type="match status" value="1"/>
</dbReference>
<dbReference type="Gene3D" id="2.70.40.10">
    <property type="match status" value="1"/>
</dbReference>
<dbReference type="GO" id="GO:0004190">
    <property type="term" value="F:aspartic-type endopeptidase activity"/>
    <property type="evidence" value="ECO:0007669"/>
    <property type="project" value="UniProtKB-KW"/>
</dbReference>
<keyword evidence="11" id="KW-0238">DNA-binding</keyword>
<dbReference type="SUPFAM" id="SSF51283">
    <property type="entry name" value="dUTPase-like"/>
    <property type="match status" value="1"/>
</dbReference>
<name>A0A384ZCU4_9VIRU</name>
<dbReference type="EMBL" id="MG017322">
    <property type="protein sequence ID" value="AWK49022.1"/>
    <property type="molecule type" value="Genomic_DNA"/>
</dbReference>
<feature type="region of interest" description="Disordered" evidence="15">
    <location>
        <begin position="906"/>
        <end position="930"/>
    </location>
</feature>
<dbReference type="InterPro" id="IPR041373">
    <property type="entry name" value="RT_RNaseH"/>
</dbReference>
<evidence type="ECO:0000313" key="19">
    <source>
        <dbReference type="EMBL" id="AWK49022.1"/>
    </source>
</evidence>
<dbReference type="InterPro" id="IPR051320">
    <property type="entry name" value="Viral_Replic_Matur_Polypro"/>
</dbReference>
<feature type="domain" description="CCHC-type" evidence="16">
    <location>
        <begin position="725"/>
        <end position="741"/>
    </location>
</feature>
<evidence type="ECO:0000256" key="1">
    <source>
        <dbReference type="ARBA" id="ARBA00012493"/>
    </source>
</evidence>
<evidence type="ECO:0000259" key="17">
    <source>
        <dbReference type="PROSITE" id="PS50878"/>
    </source>
</evidence>
<evidence type="ECO:0000256" key="6">
    <source>
        <dbReference type="ARBA" id="ARBA00022750"/>
    </source>
</evidence>
<dbReference type="Pfam" id="PF00077">
    <property type="entry name" value="RVP"/>
    <property type="match status" value="1"/>
</dbReference>
<dbReference type="PROSITE" id="PS50879">
    <property type="entry name" value="RNASE_H_1"/>
    <property type="match status" value="1"/>
</dbReference>
<dbReference type="GO" id="GO:0004523">
    <property type="term" value="F:RNA-DNA hybrid ribonuclease activity"/>
    <property type="evidence" value="ECO:0007669"/>
    <property type="project" value="InterPro"/>
</dbReference>
<evidence type="ECO:0000256" key="8">
    <source>
        <dbReference type="ARBA" id="ARBA00022801"/>
    </source>
</evidence>
<dbReference type="Pfam" id="PF00078">
    <property type="entry name" value="RVT_1"/>
    <property type="match status" value="1"/>
</dbReference>
<dbReference type="GO" id="GO:0006310">
    <property type="term" value="P:DNA recombination"/>
    <property type="evidence" value="ECO:0007669"/>
    <property type="project" value="UniProtKB-KW"/>
</dbReference>
<feature type="domain" description="Reverse transcriptase" evidence="17">
    <location>
        <begin position="1439"/>
        <end position="1618"/>
    </location>
</feature>
<feature type="region of interest" description="Disordered" evidence="15">
    <location>
        <begin position="1"/>
        <end position="28"/>
    </location>
</feature>
<dbReference type="SUPFAM" id="SSF57756">
    <property type="entry name" value="Retrovirus zinc finger-like domains"/>
    <property type="match status" value="1"/>
</dbReference>
<dbReference type="PROSITE" id="PS50158">
    <property type="entry name" value="ZF_CCHC"/>
    <property type="match status" value="1"/>
</dbReference>
<dbReference type="InterPro" id="IPR036397">
    <property type="entry name" value="RNaseH_sf"/>
</dbReference>
<dbReference type="SMART" id="SM00343">
    <property type="entry name" value="ZnF_C2HC"/>
    <property type="match status" value="1"/>
</dbReference>
<dbReference type="EC" id="2.7.7.49" evidence="1"/>
<dbReference type="InterPro" id="IPR018061">
    <property type="entry name" value="Retropepsins"/>
</dbReference>
<evidence type="ECO:0000256" key="12">
    <source>
        <dbReference type="ARBA" id="ARBA00023172"/>
    </source>
</evidence>
<dbReference type="Pfam" id="PF22909">
    <property type="entry name" value="Caulimovir_coat_dom"/>
    <property type="match status" value="1"/>
</dbReference>
<dbReference type="SUPFAM" id="SSF50630">
    <property type="entry name" value="Acid proteases"/>
    <property type="match status" value="1"/>
</dbReference>
<dbReference type="GO" id="GO:0003677">
    <property type="term" value="F:DNA binding"/>
    <property type="evidence" value="ECO:0007669"/>
    <property type="project" value="UniProtKB-KW"/>
</dbReference>
<feature type="region of interest" description="Disordered" evidence="15">
    <location>
        <begin position="861"/>
        <end position="881"/>
    </location>
</feature>
<feature type="compositionally biased region" description="Polar residues" evidence="15">
    <location>
        <begin position="1"/>
        <end position="12"/>
    </location>
</feature>
<feature type="domain" description="RNase H type-1" evidence="18">
    <location>
        <begin position="1709"/>
        <end position="1844"/>
    </location>
</feature>
<evidence type="ECO:0000256" key="15">
    <source>
        <dbReference type="SAM" id="MobiDB-lite"/>
    </source>
</evidence>
<organism evidence="19">
    <name type="scientific">Taro bacilliform virus</name>
    <dbReference type="NCBI Taxonomy" id="178354"/>
    <lineage>
        <taxon>Viruses</taxon>
        <taxon>Riboviria</taxon>
        <taxon>Pararnavirae</taxon>
        <taxon>Artverviricota</taxon>
        <taxon>Revtraviricetes</taxon>
        <taxon>Ortervirales</taxon>
        <taxon>Caulimoviridae</taxon>
        <taxon>Badnavirus</taxon>
        <taxon>Badnavirus alphacolocalasiae</taxon>
    </lineage>
</organism>